<evidence type="ECO:0000313" key="2">
    <source>
        <dbReference type="Proteomes" id="UP000031668"/>
    </source>
</evidence>
<protein>
    <submittedName>
        <fullName evidence="1">Uncharacterized protein</fullName>
    </submittedName>
</protein>
<dbReference type="EMBL" id="JWZT01004467">
    <property type="protein sequence ID" value="KII64071.1"/>
    <property type="molecule type" value="Genomic_DNA"/>
</dbReference>
<accession>A0A0C2MAR5</accession>
<gene>
    <name evidence="1" type="ORF">RF11_03523</name>
</gene>
<reference evidence="1 2" key="1">
    <citation type="journal article" date="2014" name="Genome Biol. Evol.">
        <title>The genome of the myxosporean Thelohanellus kitauei shows adaptations to nutrient acquisition within its fish host.</title>
        <authorList>
            <person name="Yang Y."/>
            <person name="Xiong J."/>
            <person name="Zhou Z."/>
            <person name="Huo F."/>
            <person name="Miao W."/>
            <person name="Ran C."/>
            <person name="Liu Y."/>
            <person name="Zhang J."/>
            <person name="Feng J."/>
            <person name="Wang M."/>
            <person name="Wang M."/>
            <person name="Wang L."/>
            <person name="Yao B."/>
        </authorList>
    </citation>
    <scope>NUCLEOTIDE SEQUENCE [LARGE SCALE GENOMIC DNA]</scope>
    <source>
        <strain evidence="1">Wuqing</strain>
    </source>
</reference>
<dbReference type="AlphaFoldDB" id="A0A0C2MAR5"/>
<proteinExistence type="predicted"/>
<keyword evidence="2" id="KW-1185">Reference proteome</keyword>
<dbReference type="Proteomes" id="UP000031668">
    <property type="component" value="Unassembled WGS sequence"/>
</dbReference>
<name>A0A0C2MAR5_THEKT</name>
<comment type="caution">
    <text evidence="1">The sequence shown here is derived from an EMBL/GenBank/DDBJ whole genome shotgun (WGS) entry which is preliminary data.</text>
</comment>
<sequence>MIKSVARLIAYCDFLEGDLESGNCRMTSWGIQLSEWVLNCGLSVIALMCRLLSRGRQYFIVCSIREMEICLESVSDSGVESCGYLFLEPNDIVGVIKFRINENFEEAEDRIWVEFVFEDTV</sequence>
<organism evidence="1 2">
    <name type="scientific">Thelohanellus kitauei</name>
    <name type="common">Myxosporean</name>
    <dbReference type="NCBI Taxonomy" id="669202"/>
    <lineage>
        <taxon>Eukaryota</taxon>
        <taxon>Metazoa</taxon>
        <taxon>Cnidaria</taxon>
        <taxon>Myxozoa</taxon>
        <taxon>Myxosporea</taxon>
        <taxon>Bivalvulida</taxon>
        <taxon>Platysporina</taxon>
        <taxon>Myxobolidae</taxon>
        <taxon>Thelohanellus</taxon>
    </lineage>
</organism>
<evidence type="ECO:0000313" key="1">
    <source>
        <dbReference type="EMBL" id="KII64071.1"/>
    </source>
</evidence>